<reference evidence="1 2" key="1">
    <citation type="submission" date="2023-10" db="EMBL/GenBank/DDBJ databases">
        <title>Virgibacillus halophilus 5B73C genome.</title>
        <authorList>
            <person name="Miliotis G."/>
            <person name="Sengupta P."/>
            <person name="Hameed A."/>
            <person name="Chuvochina M."/>
            <person name="Mcdonagh F."/>
            <person name="Simpson A.C."/>
            <person name="Singh N.K."/>
            <person name="Rekha P.D."/>
            <person name="Raman K."/>
            <person name="Hugenholtz P."/>
            <person name="Venkateswaran K."/>
        </authorList>
    </citation>
    <scope>NUCLEOTIDE SEQUENCE [LARGE SCALE GENOMIC DNA]</scope>
    <source>
        <strain evidence="1 2">5B73C</strain>
    </source>
</reference>
<keyword evidence="2" id="KW-1185">Reference proteome</keyword>
<name>A0ABU5C1S4_9BACI</name>
<dbReference type="EMBL" id="JAWDIP010000003">
    <property type="protein sequence ID" value="MDY0393252.1"/>
    <property type="molecule type" value="Genomic_DNA"/>
</dbReference>
<organism evidence="1 2">
    <name type="scientific">Tigheibacillus halophilus</name>
    <dbReference type="NCBI Taxonomy" id="361280"/>
    <lineage>
        <taxon>Bacteria</taxon>
        <taxon>Bacillati</taxon>
        <taxon>Bacillota</taxon>
        <taxon>Bacilli</taxon>
        <taxon>Bacillales</taxon>
        <taxon>Bacillaceae</taxon>
        <taxon>Tigheibacillus</taxon>
    </lineage>
</organism>
<dbReference type="Proteomes" id="UP001281447">
    <property type="component" value="Unassembled WGS sequence"/>
</dbReference>
<sequence length="98" mass="11212">MAPLNFFIWLSNFVDLHARRPDKGCASVGRKGRAFLHVFSKKITSCGVFRLVLDCDYASHRKSLFPLDKERFGSIHIAQKKRISFSRSQPPFAPTNLM</sequence>
<protein>
    <submittedName>
        <fullName evidence="1">Uncharacterized protein</fullName>
    </submittedName>
</protein>
<gene>
    <name evidence="1" type="ORF">RWE15_00940</name>
</gene>
<comment type="caution">
    <text evidence="1">The sequence shown here is derived from an EMBL/GenBank/DDBJ whole genome shotgun (WGS) entry which is preliminary data.</text>
</comment>
<evidence type="ECO:0000313" key="1">
    <source>
        <dbReference type="EMBL" id="MDY0393252.1"/>
    </source>
</evidence>
<evidence type="ECO:0000313" key="2">
    <source>
        <dbReference type="Proteomes" id="UP001281447"/>
    </source>
</evidence>
<proteinExistence type="predicted"/>
<accession>A0ABU5C1S4</accession>